<keyword evidence="2" id="KW-0560">Oxidoreductase</keyword>
<evidence type="ECO:0000256" key="2">
    <source>
        <dbReference type="ARBA" id="ARBA00023002"/>
    </source>
</evidence>
<reference evidence="4 5" key="1">
    <citation type="submission" date="2010-12" db="EMBL/GenBank/DDBJ databases">
        <title>The Genome Sequence of Coprobacillus sp. strain 29_1.</title>
        <authorList>
            <consortium name="The Broad Institute Genome Sequencing Platform"/>
            <person name="Earl A."/>
            <person name="Ward D."/>
            <person name="Feldgarden M."/>
            <person name="Gevers D."/>
            <person name="Daigneault M."/>
            <person name="Sibley C.D."/>
            <person name="White A."/>
            <person name="Strauss J."/>
            <person name="Allen-Vercoe E."/>
            <person name="Young S.K."/>
            <person name="Zeng Q."/>
            <person name="Gargeya S."/>
            <person name="Fitzgerald M."/>
            <person name="Haas B."/>
            <person name="Abouelleil A."/>
            <person name="Alvarado L."/>
            <person name="Arachchi H.M."/>
            <person name="Berlin A."/>
            <person name="Brown A."/>
            <person name="Chapman S.B."/>
            <person name="Chen Z."/>
            <person name="Dunbar C."/>
            <person name="Freedman E."/>
            <person name="Gearin G."/>
            <person name="Gellesch M."/>
            <person name="Goldberg J."/>
            <person name="Griggs A."/>
            <person name="Gujja S."/>
            <person name="Heilman E."/>
            <person name="Heiman D."/>
            <person name="Howarth C."/>
            <person name="Larson L."/>
            <person name="Lui A."/>
            <person name="MacDonald P.J.P."/>
            <person name="Mehta T."/>
            <person name="Montmayeur A."/>
            <person name="Murphy C."/>
            <person name="Neiman D."/>
            <person name="Pearson M."/>
            <person name="Priest M."/>
            <person name="Roberts A."/>
            <person name="Saif S."/>
            <person name="Shea T."/>
            <person name="Shenoy N."/>
            <person name="Sisk P."/>
            <person name="Stolte C."/>
            <person name="Sykes S."/>
            <person name="White J."/>
            <person name="Yandava C."/>
            <person name="Nusbaum C."/>
            <person name="Birren B."/>
        </authorList>
    </citation>
    <scope>NUCLEOTIDE SEQUENCE [LARGE SCALE GENOMIC DNA]</scope>
    <source>
        <strain evidence="4 5">29_1</strain>
    </source>
</reference>
<dbReference type="HOGENOM" id="CLU_070562_2_0_9"/>
<feature type="domain" description="Putative nitroreductase TM1586" evidence="3">
    <location>
        <begin position="10"/>
        <end position="220"/>
    </location>
</feature>
<dbReference type="AlphaFoldDB" id="E7GF55"/>
<dbReference type="InterPro" id="IPR000415">
    <property type="entry name" value="Nitroreductase-like"/>
</dbReference>
<comment type="similarity">
    <text evidence="1">Belongs to the nitroreductase family.</text>
</comment>
<dbReference type="Proteomes" id="UP000003157">
    <property type="component" value="Unassembled WGS sequence"/>
</dbReference>
<dbReference type="InterPro" id="IPR029478">
    <property type="entry name" value="TM1586_NiRdase"/>
</dbReference>
<dbReference type="STRING" id="100884.GCA_000269565_00731"/>
<organism evidence="4 5">
    <name type="scientific">Coprobacillus cateniformis</name>
    <dbReference type="NCBI Taxonomy" id="100884"/>
    <lineage>
        <taxon>Bacteria</taxon>
        <taxon>Bacillati</taxon>
        <taxon>Bacillota</taxon>
        <taxon>Erysipelotrichia</taxon>
        <taxon>Erysipelotrichales</taxon>
        <taxon>Coprobacillaceae</taxon>
        <taxon>Coprobacillus</taxon>
    </lineage>
</organism>
<dbReference type="Gene3D" id="3.40.109.10">
    <property type="entry name" value="NADH Oxidase"/>
    <property type="match status" value="1"/>
</dbReference>
<evidence type="ECO:0000313" key="4">
    <source>
        <dbReference type="EMBL" id="EFW03334.1"/>
    </source>
</evidence>
<evidence type="ECO:0000313" key="5">
    <source>
        <dbReference type="Proteomes" id="UP000003157"/>
    </source>
</evidence>
<keyword evidence="5" id="KW-1185">Reference proteome</keyword>
<name>E7GF55_9FIRM</name>
<proteinExistence type="inferred from homology"/>
<gene>
    <name evidence="4" type="ORF">HMPREF9488_03398</name>
</gene>
<dbReference type="CDD" id="cd02062">
    <property type="entry name" value="Nitro_FMN_reductase"/>
    <property type="match status" value="1"/>
</dbReference>
<accession>E7GF55</accession>
<dbReference type="GO" id="GO:0016491">
    <property type="term" value="F:oxidoreductase activity"/>
    <property type="evidence" value="ECO:0007669"/>
    <property type="project" value="UniProtKB-KW"/>
</dbReference>
<dbReference type="PANTHER" id="PTHR43673">
    <property type="entry name" value="NAD(P)H NITROREDUCTASE YDGI-RELATED"/>
    <property type="match status" value="1"/>
</dbReference>
<evidence type="ECO:0000256" key="1">
    <source>
        <dbReference type="ARBA" id="ARBA00007118"/>
    </source>
</evidence>
<evidence type="ECO:0000259" key="3">
    <source>
        <dbReference type="Pfam" id="PF14512"/>
    </source>
</evidence>
<dbReference type="SUPFAM" id="SSF55469">
    <property type="entry name" value="FMN-dependent nitroreductase-like"/>
    <property type="match status" value="1"/>
</dbReference>
<dbReference type="EMBL" id="ADKX01000048">
    <property type="protein sequence ID" value="EFW03334.1"/>
    <property type="molecule type" value="Genomic_DNA"/>
</dbReference>
<dbReference type="Pfam" id="PF14512">
    <property type="entry name" value="TM1586_NiRdase"/>
    <property type="match status" value="1"/>
</dbReference>
<comment type="caution">
    <text evidence="4">The sequence shown here is derived from an EMBL/GenBank/DDBJ whole genome shotgun (WGS) entry which is preliminary data.</text>
</comment>
<sequence>MKNERRDYMDIIQAMQERHSVRRFRSHDIPQELVDVLQNEIYKCNQEGQLHIQLILQEPGAFRQFFVHYGRFKNVQNYIVLVGRRNDSLEERLGYYGERIVLKAQQLGLNTCWVGATYSSKKVVCQIDHDEQMICIIAIGYGDNQGKPHKNKPMESLYQCIDEKPDWFLLGMEAMMLAPTAMNQQKFFVTLKNNKVEIMTQGSYANINRGILKYHFEQGAHKTKEIWL</sequence>
<protein>
    <submittedName>
        <fullName evidence="4">Nitroreductase</fullName>
    </submittedName>
</protein>
<dbReference type="eggNOG" id="COG0778">
    <property type="taxonomic scope" value="Bacteria"/>
</dbReference>
<dbReference type="PANTHER" id="PTHR43673:SF10">
    <property type="entry name" value="NADH DEHYDROGENASE_NAD(P)H NITROREDUCTASE XCC3605-RELATED"/>
    <property type="match status" value="1"/>
</dbReference>